<dbReference type="InterPro" id="IPR016181">
    <property type="entry name" value="Acyl_CoA_acyltransferase"/>
</dbReference>
<protein>
    <submittedName>
        <fullName evidence="3">Uncharacterized protein</fullName>
    </submittedName>
</protein>
<evidence type="ECO:0000259" key="1">
    <source>
        <dbReference type="Pfam" id="PF00501"/>
    </source>
</evidence>
<evidence type="ECO:0000259" key="2">
    <source>
        <dbReference type="Pfam" id="PF13193"/>
    </source>
</evidence>
<feature type="domain" description="AMP-binding enzyme C-terminal" evidence="2">
    <location>
        <begin position="322"/>
        <end position="394"/>
    </location>
</feature>
<name>A0ABM7WCH7_9BACT</name>
<dbReference type="PROSITE" id="PS00488">
    <property type="entry name" value="PAL_HISTIDASE"/>
    <property type="match status" value="1"/>
</dbReference>
<dbReference type="Gene3D" id="3.40.50.12780">
    <property type="entry name" value="N-terminal domain of ligase-like"/>
    <property type="match status" value="1"/>
</dbReference>
<evidence type="ECO:0000313" key="3">
    <source>
        <dbReference type="EMBL" id="BDD88682.1"/>
    </source>
</evidence>
<dbReference type="Pfam" id="PF00221">
    <property type="entry name" value="Lyase_aromatic"/>
    <property type="match status" value="1"/>
</dbReference>
<dbReference type="InterPro" id="IPR025110">
    <property type="entry name" value="AMP-bd_C"/>
</dbReference>
<dbReference type="Gene3D" id="1.20.200.10">
    <property type="entry name" value="Fumarase/aspartase (Central domain)"/>
    <property type="match status" value="1"/>
</dbReference>
<dbReference type="InterPro" id="IPR022313">
    <property type="entry name" value="Phe/His_NH3-lyase_AS"/>
</dbReference>
<dbReference type="Gene3D" id="1.10.275.10">
    <property type="entry name" value="Fumarase/aspartase (N-terminal domain)"/>
    <property type="match status" value="1"/>
</dbReference>
<dbReference type="Pfam" id="PF13193">
    <property type="entry name" value="AMP-binding_C"/>
    <property type="match status" value="1"/>
</dbReference>
<dbReference type="InterPro" id="IPR045851">
    <property type="entry name" value="AMP-bd_C_sf"/>
</dbReference>
<dbReference type="SUPFAM" id="SSF56801">
    <property type="entry name" value="Acetyl-CoA synthetase-like"/>
    <property type="match status" value="1"/>
</dbReference>
<dbReference type="Gene3D" id="3.30.300.30">
    <property type="match status" value="1"/>
</dbReference>
<accession>A0ABM7WCH7</accession>
<dbReference type="Proteomes" id="UP000830055">
    <property type="component" value="Chromosome"/>
</dbReference>
<dbReference type="Gene3D" id="3.40.630.30">
    <property type="match status" value="1"/>
</dbReference>
<dbReference type="InterPro" id="IPR024083">
    <property type="entry name" value="Fumarase/histidase_N"/>
</dbReference>
<sequence length="1323" mass="145732">MEQLFLDYDDFFVVTRGLVFGEIKKIRKISDVFGDELQLSPDSTFGTDVLAVTTEERAALAARVSGFFGLDREKSADLAGLPTLDLWARYLQEQVDSRPNIITFSTSGSTGEPKLIVRDFYFLEQDAMHLGEMLQGSKHVIGLVPPHHIYGFIYTILIPKVLQARRSDQRFRRPAAIMRDLKPGDALIGFPHIWQLCAKTKERFPASVIGTTSTGPCPPEVIRTLRRLGLQTMIEIYGSSESGAMGYRTNPDDPLTLMSTWQRWGDDRFVRTLEDGSQSEPFSFQDVLEWVDETRFRVTKRLDSAVQVAGINIYPARVCETLRSHSAVADCAVRLMRPEEGDRLKAFVVLKEGISPGSALTDDLRTFLAKRLSHLEQPKSIVFGPALPRNEIGKLADWTIESKTVAMTLDQALDKLKAEHRPVPAGQSFAVDLLKPEDAWGVARLFYEVYGTSFPFETYYIPDRLLEENRLRLLFSIVARTPTGDIVGYGGMFRSSAPHPGVYEIGSHVIHPAYRSSRVALALQEHIKDVLIPQQNVEMSFSEAPCHQVVTQKFAAMSGLVETALEIGLMPAEAYGPSPDYPKDRVSALLLFGKTSDHQRRLYVPDSYQDALEFLLQGLTLDRLVLPALQEPPASVITRVATEYFDFAKVARVHVLTMGQDFSRSLAGFEAQAVKSGARVLQVFVNLGEAWCAAGIETLREQGYFFGGFLPRWFDDDGLLMQRVFDLPNIDSIKLYSQRSHRILDLIRRDIEANPACTALNKRPTVRPTAEARFKAADLSEVVLSGEGLTIEEVMAAARYGRPVSLTRDGAILARVDGSASFIEWAVRTGEPIYGVNTGFGGMANVMIAESDLCALQNNLLRFLQVCAGDHLPLEDVRAAMLLRANSHLRGASGVRRELIERILIFLNNGVVPLVRNMGSIGASGDLAPLASITGALVGADACFQVRMGEETISCLTALQRLGLKPLTLGPKEGLGMVNGTSVMTGIAANCLYDARRLTALALGFHALVIQGLRGSNQSFHPFIQQLKPHPGQILAAEMMLHLLDGSTMCRNELDGHHDAEDGQPVQDRYSLRCLPQFVGPVLDGLRQAAVAIQTEMNSANDNPLIDGDNCLSLHSGNFLGQYVAVWMDHLRYYLGLMAKHMDAQIALLVAPEFNSGLPPSLVGNPARRVNMGLKGLQIAGNSVMPLLSYYGAPIADRFPTHAEQFNQNINSQGFNSANLARKTVQTLETYLAISLLFGVQSVSLRAAQMTGSHDPRPLLSPATAGLYEAVLAVLGHQKSADRPLIYNDDEQSLEAMIETLTRDIASDGRTISPLGQVITRLW</sequence>
<dbReference type="InterPro" id="IPR042099">
    <property type="entry name" value="ANL_N_sf"/>
</dbReference>
<dbReference type="SUPFAM" id="SSF48557">
    <property type="entry name" value="L-aspartase-like"/>
    <property type="match status" value="1"/>
</dbReference>
<evidence type="ECO:0000313" key="4">
    <source>
        <dbReference type="Proteomes" id="UP000830055"/>
    </source>
</evidence>
<feature type="domain" description="AMP-dependent synthetase/ligase" evidence="1">
    <location>
        <begin position="104"/>
        <end position="253"/>
    </location>
</feature>
<dbReference type="InterPro" id="IPR001106">
    <property type="entry name" value="Aromatic_Lyase"/>
</dbReference>
<keyword evidence="4" id="KW-1185">Reference proteome</keyword>
<dbReference type="SUPFAM" id="SSF55729">
    <property type="entry name" value="Acyl-CoA N-acyltransferases (Nat)"/>
    <property type="match status" value="1"/>
</dbReference>
<dbReference type="InterPro" id="IPR000873">
    <property type="entry name" value="AMP-dep_synth/lig_dom"/>
</dbReference>
<dbReference type="CDD" id="cd00332">
    <property type="entry name" value="PAL-HAL"/>
    <property type="match status" value="1"/>
</dbReference>
<proteinExistence type="predicted"/>
<dbReference type="RefSeq" id="WP_284152017.1">
    <property type="nucleotide sequence ID" value="NZ_AP025516.1"/>
</dbReference>
<dbReference type="EMBL" id="AP025516">
    <property type="protein sequence ID" value="BDD88682.1"/>
    <property type="molecule type" value="Genomic_DNA"/>
</dbReference>
<gene>
    <name evidence="3" type="ORF">DPPLL_30470</name>
</gene>
<dbReference type="Pfam" id="PF00501">
    <property type="entry name" value="AMP-binding"/>
    <property type="match status" value="1"/>
</dbReference>
<dbReference type="PANTHER" id="PTHR10362">
    <property type="entry name" value="HISTIDINE AMMONIA-LYASE"/>
    <property type="match status" value="1"/>
</dbReference>
<reference evidence="3 4" key="1">
    <citation type="submission" date="2022-01" db="EMBL/GenBank/DDBJ databases">
        <title>Desulfofustis limnae sp. nov., a novel mesophilic sulfate-reducing bacterium isolated from marsh soil.</title>
        <authorList>
            <person name="Watanabe M."/>
            <person name="Takahashi A."/>
            <person name="Kojima H."/>
            <person name="Fukui M."/>
        </authorList>
    </citation>
    <scope>NUCLEOTIDE SEQUENCE [LARGE SCALE GENOMIC DNA]</scope>
    <source>
        <strain evidence="3 4">PPLL</strain>
    </source>
</reference>
<dbReference type="InterPro" id="IPR008948">
    <property type="entry name" value="L-Aspartase-like"/>
</dbReference>
<organism evidence="3 4">
    <name type="scientific">Desulfofustis limnaeus</name>
    <dbReference type="NCBI Taxonomy" id="2740163"/>
    <lineage>
        <taxon>Bacteria</taxon>
        <taxon>Pseudomonadati</taxon>
        <taxon>Thermodesulfobacteriota</taxon>
        <taxon>Desulfobulbia</taxon>
        <taxon>Desulfobulbales</taxon>
        <taxon>Desulfocapsaceae</taxon>
        <taxon>Desulfofustis</taxon>
    </lineage>
</organism>